<dbReference type="PANTHER" id="PTHR30069:SF29">
    <property type="entry name" value="HEMOGLOBIN AND HEMOGLOBIN-HAPTOGLOBIN-BINDING PROTEIN 1-RELATED"/>
    <property type="match status" value="1"/>
</dbReference>
<dbReference type="Proteomes" id="UP001165492">
    <property type="component" value="Unassembled WGS sequence"/>
</dbReference>
<sequence>MGKQIKLKQAKLCACVLGSALLLHMPNVQAAETEEQEEYSFDQIVVTATKTPVKVFEANANMTVITRDEIEKNHYHDLVEVLRDVPGVAVYNYGGGVGYEHSNGLRINGAKEIVVLIDGIKINAATSGPFPFSAYSSLENIERIEVLKGSASALYGSNAKGGVINIITRKAESNSTTLTLTGGSYGKENYSLLNQGKSGDLSWVITSQKDILGDYKDGHGVRIPQHRNGETNSFRLTQNINDDSDVTLMYDNYKGDYRYADSAYGIDNHKAGTADNSSWKMIYNNKLSEKSHNQLSFLSGDYDTTYDIGSTWGSTTTTVKTIGIQEQFTQKMGDRHIFTTGFDFNQDKVVNMNDIKLTNRALYAQDEWNMTNQWKLTSGVRYDNHSDFGSHTTSHMNLGYKQNDNTNYYLSYSEFFIAPTPVQLYDAYYGNRDLKPEDGRTIEAGVNHKFDNTLTGTFHVFQRKSNQVVAASAADWKYYNISEEKAYGWDVQLNKKFSNHVSGFVGYTQTTVESPGKQDNVSGYIPKGAWNVGVNYRQDQYDVALLGHGIIDRVGPTPSNGLPALPATTYWVWDVSMNYKITKQARAFIKINNIFDKYYAEFSNVAYGNSGSSYTPIAGDWWSSPGRNYQIGIQYQF</sequence>
<dbReference type="SUPFAM" id="SSF56935">
    <property type="entry name" value="Porins"/>
    <property type="match status" value="1"/>
</dbReference>
<keyword evidence="3 10" id="KW-1134">Transmembrane beta strand</keyword>
<keyword evidence="16" id="KW-1185">Reference proteome</keyword>
<evidence type="ECO:0000313" key="15">
    <source>
        <dbReference type="EMBL" id="MCC5465987.1"/>
    </source>
</evidence>
<evidence type="ECO:0000256" key="8">
    <source>
        <dbReference type="ARBA" id="ARBA00023170"/>
    </source>
</evidence>
<dbReference type="Pfam" id="PF07715">
    <property type="entry name" value="Plug"/>
    <property type="match status" value="1"/>
</dbReference>
<keyword evidence="4 10" id="KW-0812">Transmembrane</keyword>
<comment type="caution">
    <text evidence="15">The sequence shown here is derived from an EMBL/GenBank/DDBJ whole genome shotgun (WGS) entry which is preliminary data.</text>
</comment>
<protein>
    <submittedName>
        <fullName evidence="15">TonB-dependent receptor</fullName>
    </submittedName>
</protein>
<evidence type="ECO:0000256" key="4">
    <source>
        <dbReference type="ARBA" id="ARBA00022692"/>
    </source>
</evidence>
<dbReference type="EMBL" id="JAJHJB010000014">
    <property type="protein sequence ID" value="MCC5465987.1"/>
    <property type="molecule type" value="Genomic_DNA"/>
</dbReference>
<keyword evidence="7 10" id="KW-0472">Membrane</keyword>
<keyword evidence="2 10" id="KW-0813">Transport</keyword>
<feature type="domain" description="TonB-dependent receptor-like beta-barrel" evidence="13">
    <location>
        <begin position="210"/>
        <end position="594"/>
    </location>
</feature>
<dbReference type="InterPro" id="IPR037066">
    <property type="entry name" value="Plug_dom_sf"/>
</dbReference>
<evidence type="ECO:0000256" key="9">
    <source>
        <dbReference type="ARBA" id="ARBA00023237"/>
    </source>
</evidence>
<feature type="signal peptide" evidence="12">
    <location>
        <begin position="1"/>
        <end position="30"/>
    </location>
</feature>
<evidence type="ECO:0000256" key="7">
    <source>
        <dbReference type="ARBA" id="ARBA00023136"/>
    </source>
</evidence>
<comment type="subcellular location">
    <subcellularLocation>
        <location evidence="1 10">Cell outer membrane</location>
        <topology evidence="1 10">Multi-pass membrane protein</topology>
    </subcellularLocation>
</comment>
<gene>
    <name evidence="15" type="ORF">LMF89_11525</name>
</gene>
<evidence type="ECO:0000313" key="16">
    <source>
        <dbReference type="Proteomes" id="UP001165492"/>
    </source>
</evidence>
<keyword evidence="9 10" id="KW-0998">Cell outer membrane</keyword>
<accession>A0ABS8HSR0</accession>
<dbReference type="Gene3D" id="2.170.130.10">
    <property type="entry name" value="TonB-dependent receptor, plug domain"/>
    <property type="match status" value="1"/>
</dbReference>
<dbReference type="InterPro" id="IPR039426">
    <property type="entry name" value="TonB-dep_rcpt-like"/>
</dbReference>
<feature type="domain" description="TonB-dependent receptor plug" evidence="14">
    <location>
        <begin position="56"/>
        <end position="163"/>
    </location>
</feature>
<evidence type="ECO:0000256" key="1">
    <source>
        <dbReference type="ARBA" id="ARBA00004571"/>
    </source>
</evidence>
<dbReference type="PANTHER" id="PTHR30069">
    <property type="entry name" value="TONB-DEPENDENT OUTER MEMBRANE RECEPTOR"/>
    <property type="match status" value="1"/>
</dbReference>
<dbReference type="PROSITE" id="PS52016">
    <property type="entry name" value="TONB_DEPENDENT_REC_3"/>
    <property type="match status" value="1"/>
</dbReference>
<organism evidence="15 16">
    <name type="scientific">Pelosinus baikalensis</name>
    <dbReference type="NCBI Taxonomy" id="2892015"/>
    <lineage>
        <taxon>Bacteria</taxon>
        <taxon>Bacillati</taxon>
        <taxon>Bacillota</taxon>
        <taxon>Negativicutes</taxon>
        <taxon>Selenomonadales</taxon>
        <taxon>Sporomusaceae</taxon>
        <taxon>Pelosinus</taxon>
    </lineage>
</organism>
<evidence type="ECO:0000256" key="11">
    <source>
        <dbReference type="RuleBase" id="RU003357"/>
    </source>
</evidence>
<dbReference type="RefSeq" id="WP_229535188.1">
    <property type="nucleotide sequence ID" value="NZ_JAJHJB010000014.1"/>
</dbReference>
<comment type="similarity">
    <text evidence="10 11">Belongs to the TonB-dependent receptor family.</text>
</comment>
<keyword evidence="5 12" id="KW-0732">Signal</keyword>
<dbReference type="InterPro" id="IPR012910">
    <property type="entry name" value="Plug_dom"/>
</dbReference>
<evidence type="ECO:0000259" key="14">
    <source>
        <dbReference type="Pfam" id="PF07715"/>
    </source>
</evidence>
<dbReference type="Pfam" id="PF00593">
    <property type="entry name" value="TonB_dep_Rec_b-barrel"/>
    <property type="match status" value="1"/>
</dbReference>
<evidence type="ECO:0000256" key="5">
    <source>
        <dbReference type="ARBA" id="ARBA00022729"/>
    </source>
</evidence>
<dbReference type="CDD" id="cd01347">
    <property type="entry name" value="ligand_gated_channel"/>
    <property type="match status" value="1"/>
</dbReference>
<evidence type="ECO:0000256" key="2">
    <source>
        <dbReference type="ARBA" id="ARBA00022448"/>
    </source>
</evidence>
<name>A0ABS8HSR0_9FIRM</name>
<feature type="chain" id="PRO_5045876730" evidence="12">
    <location>
        <begin position="31"/>
        <end position="637"/>
    </location>
</feature>
<evidence type="ECO:0000256" key="12">
    <source>
        <dbReference type="SAM" id="SignalP"/>
    </source>
</evidence>
<keyword evidence="8 15" id="KW-0675">Receptor</keyword>
<dbReference type="Gene3D" id="2.40.170.20">
    <property type="entry name" value="TonB-dependent receptor, beta-barrel domain"/>
    <property type="match status" value="1"/>
</dbReference>
<evidence type="ECO:0000256" key="6">
    <source>
        <dbReference type="ARBA" id="ARBA00023077"/>
    </source>
</evidence>
<keyword evidence="6 11" id="KW-0798">TonB box</keyword>
<proteinExistence type="inferred from homology"/>
<reference evidence="15" key="1">
    <citation type="submission" date="2021-11" db="EMBL/GenBank/DDBJ databases">
        <title>Description of a new species Pelosinus isolated from the bottom sediments of Lake Baikal.</title>
        <authorList>
            <person name="Zakharyuk A."/>
        </authorList>
    </citation>
    <scope>NUCLEOTIDE SEQUENCE</scope>
    <source>
        <strain evidence="15">Bkl1</strain>
    </source>
</reference>
<evidence type="ECO:0000256" key="10">
    <source>
        <dbReference type="PROSITE-ProRule" id="PRU01360"/>
    </source>
</evidence>
<evidence type="ECO:0000259" key="13">
    <source>
        <dbReference type="Pfam" id="PF00593"/>
    </source>
</evidence>
<evidence type="ECO:0000256" key="3">
    <source>
        <dbReference type="ARBA" id="ARBA00022452"/>
    </source>
</evidence>
<dbReference type="InterPro" id="IPR000531">
    <property type="entry name" value="Beta-barrel_TonB"/>
</dbReference>
<dbReference type="InterPro" id="IPR036942">
    <property type="entry name" value="Beta-barrel_TonB_sf"/>
</dbReference>